<protein>
    <submittedName>
        <fullName evidence="1">Type III secretion system effector protein</fullName>
    </submittedName>
</protein>
<sequence length="311" mass="36016">MEKFHILAIILILFILSECCFADEQSPSFAAFGQISFSEDVTDESVPIGPVSEYQYGTTKISAIFPYMFMEDGITVDVLWLYNGEWFYSTEEEWDEGEEGITHRTISWEDDRVLDSGTYTLQLLINDQLARSAEIEVLQPEEEVTTEPSRNLEDLIDPDLMQAWEILAYSNNDLLEDLAGLVTDYGIELVLTEEIDSNGQYVYVHEKKEPGKVYIAWDYWKRKSWEEVSGTLAHELTHAVQHLTSDEKTFGCTIEREYEAYMAEFYVLMETGREDILMDSWSAIYNPKTGKIWKSELWKALKETYSSCPEY</sequence>
<dbReference type="EMBL" id="CP077107">
    <property type="protein sequence ID" value="QXO94046.1"/>
    <property type="molecule type" value="Genomic_DNA"/>
</dbReference>
<gene>
    <name evidence="1" type="ORF">KSK55_11985</name>
</gene>
<evidence type="ECO:0000313" key="2">
    <source>
        <dbReference type="Proteomes" id="UP000694228"/>
    </source>
</evidence>
<dbReference type="Proteomes" id="UP000694228">
    <property type="component" value="Chromosome"/>
</dbReference>
<dbReference type="OrthoDB" id="116918at2157"/>
<name>A0A8F5VL00_METHU</name>
<organism evidence="1 2">
    <name type="scientific">Methanospirillum hungatei</name>
    <dbReference type="NCBI Taxonomy" id="2203"/>
    <lineage>
        <taxon>Archaea</taxon>
        <taxon>Methanobacteriati</taxon>
        <taxon>Methanobacteriota</taxon>
        <taxon>Stenosarchaea group</taxon>
        <taxon>Methanomicrobia</taxon>
        <taxon>Methanomicrobiales</taxon>
        <taxon>Methanospirillaceae</taxon>
        <taxon>Methanospirillum</taxon>
    </lineage>
</organism>
<accession>A0A8F5VL00</accession>
<evidence type="ECO:0000313" key="1">
    <source>
        <dbReference type="EMBL" id="QXO94046.1"/>
    </source>
</evidence>
<dbReference type="AlphaFoldDB" id="A0A8F5VL00"/>
<reference evidence="1 2" key="1">
    <citation type="submission" date="2021-06" db="EMBL/GenBank/DDBJ databases">
        <title>Complete genome sequence of the secondary alcohol utilizing methanogen Methanospirillum hungatei strain GP1.</title>
        <authorList>
            <person name="Day L.A."/>
            <person name="Costa K.C."/>
        </authorList>
    </citation>
    <scope>NUCLEOTIDE SEQUENCE [LARGE SCALE GENOMIC DNA]</scope>
    <source>
        <strain evidence="1 2">GP1</strain>
    </source>
</reference>
<proteinExistence type="predicted"/>